<protein>
    <submittedName>
        <fullName evidence="2">Nucleotidyltransferase domain-containing protein</fullName>
    </submittedName>
</protein>
<evidence type="ECO:0000313" key="3">
    <source>
        <dbReference type="Proteomes" id="UP000886724"/>
    </source>
</evidence>
<reference evidence="2" key="1">
    <citation type="journal article" date="2021" name="PeerJ">
        <title>Extensive microbial diversity within the chicken gut microbiome revealed by metagenomics and culture.</title>
        <authorList>
            <person name="Gilroy R."/>
            <person name="Ravi A."/>
            <person name="Getino M."/>
            <person name="Pursley I."/>
            <person name="Horton D.L."/>
            <person name="Alikhan N.F."/>
            <person name="Baker D."/>
            <person name="Gharbi K."/>
            <person name="Hall N."/>
            <person name="Watson M."/>
            <person name="Adriaenssens E.M."/>
            <person name="Foster-Nyarko E."/>
            <person name="Jarju S."/>
            <person name="Secka A."/>
            <person name="Antonio M."/>
            <person name="Oren A."/>
            <person name="Chaudhuri R.R."/>
            <person name="La Ragione R."/>
            <person name="Hildebrand F."/>
            <person name="Pallen M.J."/>
        </authorList>
    </citation>
    <scope>NUCLEOTIDE SEQUENCE</scope>
    <source>
        <strain evidence="2">ChiGjej1B1-14440</strain>
    </source>
</reference>
<feature type="domain" description="Polymerase nucleotidyl transferase" evidence="1">
    <location>
        <begin position="9"/>
        <end position="63"/>
    </location>
</feature>
<reference evidence="2" key="2">
    <citation type="submission" date="2021-04" db="EMBL/GenBank/DDBJ databases">
        <authorList>
            <person name="Gilroy R."/>
        </authorList>
    </citation>
    <scope>NUCLEOTIDE SEQUENCE</scope>
    <source>
        <strain evidence="2">ChiGjej1B1-14440</strain>
    </source>
</reference>
<proteinExistence type="predicted"/>
<dbReference type="SUPFAM" id="SSF81301">
    <property type="entry name" value="Nucleotidyltransferase"/>
    <property type="match status" value="1"/>
</dbReference>
<evidence type="ECO:0000259" key="1">
    <source>
        <dbReference type="Pfam" id="PF01909"/>
    </source>
</evidence>
<dbReference type="EMBL" id="DXET01000061">
    <property type="protein sequence ID" value="HIX80823.1"/>
    <property type="molecule type" value="Genomic_DNA"/>
</dbReference>
<dbReference type="InterPro" id="IPR043519">
    <property type="entry name" value="NT_sf"/>
</dbReference>
<gene>
    <name evidence="2" type="ORF">H9980_02485</name>
</gene>
<dbReference type="AlphaFoldDB" id="A0A9D1XJS0"/>
<accession>A0A9D1XJS0</accession>
<name>A0A9D1XJS0_9FIRM</name>
<dbReference type="InterPro" id="IPR002934">
    <property type="entry name" value="Polymerase_NTP_transf_dom"/>
</dbReference>
<dbReference type="Proteomes" id="UP000886724">
    <property type="component" value="Unassembled WGS sequence"/>
</dbReference>
<organism evidence="2 3">
    <name type="scientific">Candidatus Erysipelatoclostridium merdavium</name>
    <dbReference type="NCBI Taxonomy" id="2838566"/>
    <lineage>
        <taxon>Bacteria</taxon>
        <taxon>Bacillati</taxon>
        <taxon>Bacillota</taxon>
        <taxon>Erysipelotrichia</taxon>
        <taxon>Erysipelotrichales</taxon>
        <taxon>Erysipelotrichales incertae sedis</taxon>
    </lineage>
</organism>
<dbReference type="Pfam" id="PF01909">
    <property type="entry name" value="NTP_transf_2"/>
    <property type="match status" value="1"/>
</dbReference>
<comment type="caution">
    <text evidence="2">The sequence shown here is derived from an EMBL/GenBank/DDBJ whole genome shotgun (WGS) entry which is preliminary data.</text>
</comment>
<dbReference type="CDD" id="cd05403">
    <property type="entry name" value="NT_KNTase_like"/>
    <property type="match status" value="1"/>
</dbReference>
<dbReference type="GO" id="GO:0016779">
    <property type="term" value="F:nucleotidyltransferase activity"/>
    <property type="evidence" value="ECO:0007669"/>
    <property type="project" value="InterPro"/>
</dbReference>
<sequence length="221" mass="25580">MIDIDIWMKDFLKALDETFKQRVWFVGIQGSYARGEATENSDIDMVVILDELTINDLQIYDRMLDTLSYRELICGFLSGKGELMNWDAADLFQFYYDTKPIKGSLDDLLVLIDDTALNRAIKTGVCNIYHGCVHNMLYDKSEDILKGLYKAASFVVQAIYFKQTGHYIRQQSELLKIVLPEERIIVDTFLTIKNGGVIDFKEMSNILFTWAQKWLINMNNL</sequence>
<evidence type="ECO:0000313" key="2">
    <source>
        <dbReference type="EMBL" id="HIX80823.1"/>
    </source>
</evidence>
<dbReference type="Gene3D" id="3.30.460.10">
    <property type="entry name" value="Beta Polymerase, domain 2"/>
    <property type="match status" value="1"/>
</dbReference>